<evidence type="ECO:0000256" key="3">
    <source>
        <dbReference type="ARBA" id="ARBA00022670"/>
    </source>
</evidence>
<protein>
    <recommendedName>
        <fullName evidence="2">ubiquitinyl hydrolase 1</fullName>
        <ecNumber evidence="2">3.4.19.12</ecNumber>
    </recommendedName>
</protein>
<evidence type="ECO:0000256" key="7">
    <source>
        <dbReference type="SAM" id="MobiDB-lite"/>
    </source>
</evidence>
<accession>A0AAD7C209</accession>
<keyword evidence="4" id="KW-0833">Ubl conjugation pathway</keyword>
<dbReference type="Pfam" id="PF12340">
    <property type="entry name" value="DUF3638"/>
    <property type="match status" value="1"/>
</dbReference>
<dbReference type="GO" id="GO:0004843">
    <property type="term" value="F:cysteine-type deubiquitinase activity"/>
    <property type="evidence" value="ECO:0007669"/>
    <property type="project" value="UniProtKB-EC"/>
</dbReference>
<organism evidence="11 12">
    <name type="scientific">Roridomyces roridus</name>
    <dbReference type="NCBI Taxonomy" id="1738132"/>
    <lineage>
        <taxon>Eukaryota</taxon>
        <taxon>Fungi</taxon>
        <taxon>Dikarya</taxon>
        <taxon>Basidiomycota</taxon>
        <taxon>Agaricomycotina</taxon>
        <taxon>Agaricomycetes</taxon>
        <taxon>Agaricomycetidae</taxon>
        <taxon>Agaricales</taxon>
        <taxon>Marasmiineae</taxon>
        <taxon>Mycenaceae</taxon>
        <taxon>Roridomyces</taxon>
    </lineage>
</organism>
<dbReference type="InterPro" id="IPR046541">
    <property type="entry name" value="DUF6606"/>
</dbReference>
<reference evidence="11" key="1">
    <citation type="submission" date="2023-03" db="EMBL/GenBank/DDBJ databases">
        <title>Massive genome expansion in bonnet fungi (Mycena s.s.) driven by repeated elements and novel gene families across ecological guilds.</title>
        <authorList>
            <consortium name="Lawrence Berkeley National Laboratory"/>
            <person name="Harder C.B."/>
            <person name="Miyauchi S."/>
            <person name="Viragh M."/>
            <person name="Kuo A."/>
            <person name="Thoen E."/>
            <person name="Andreopoulos B."/>
            <person name="Lu D."/>
            <person name="Skrede I."/>
            <person name="Drula E."/>
            <person name="Henrissat B."/>
            <person name="Morin E."/>
            <person name="Kohler A."/>
            <person name="Barry K."/>
            <person name="LaButti K."/>
            <person name="Morin E."/>
            <person name="Salamov A."/>
            <person name="Lipzen A."/>
            <person name="Mereny Z."/>
            <person name="Hegedus B."/>
            <person name="Baldrian P."/>
            <person name="Stursova M."/>
            <person name="Weitz H."/>
            <person name="Taylor A."/>
            <person name="Grigoriev I.V."/>
            <person name="Nagy L.G."/>
            <person name="Martin F."/>
            <person name="Kauserud H."/>
        </authorList>
    </citation>
    <scope>NUCLEOTIDE SEQUENCE</scope>
    <source>
        <strain evidence="11">9284</strain>
    </source>
</reference>
<name>A0AAD7C209_9AGAR</name>
<dbReference type="Pfam" id="PF12359">
    <property type="entry name" value="DUF3645"/>
    <property type="match status" value="1"/>
</dbReference>
<evidence type="ECO:0000256" key="1">
    <source>
        <dbReference type="ARBA" id="ARBA00000707"/>
    </source>
</evidence>
<dbReference type="PANTHER" id="PTHR13367:SF33">
    <property type="entry name" value="P-LOOP CONTAINING NUCLEOSIDE TRIPHOSPHATE HYDROLASE PROTEIN"/>
    <property type="match status" value="1"/>
</dbReference>
<evidence type="ECO:0000313" key="11">
    <source>
        <dbReference type="EMBL" id="KAJ7636920.1"/>
    </source>
</evidence>
<keyword evidence="3" id="KW-0645">Protease</keyword>
<gene>
    <name evidence="11" type="ORF">FB45DRAFT_1056179</name>
</gene>
<dbReference type="GO" id="GO:0006508">
    <property type="term" value="P:proteolysis"/>
    <property type="evidence" value="ECO:0007669"/>
    <property type="project" value="UniProtKB-KW"/>
</dbReference>
<evidence type="ECO:0000259" key="9">
    <source>
        <dbReference type="Pfam" id="PF12359"/>
    </source>
</evidence>
<dbReference type="EMBL" id="JARKIF010000006">
    <property type="protein sequence ID" value="KAJ7636920.1"/>
    <property type="molecule type" value="Genomic_DNA"/>
</dbReference>
<comment type="caution">
    <text evidence="11">The sequence shown here is derived from an EMBL/GenBank/DDBJ whole genome shotgun (WGS) entry which is preliminary data.</text>
</comment>
<feature type="domain" description="DUF3645" evidence="9">
    <location>
        <begin position="2334"/>
        <end position="2366"/>
    </location>
</feature>
<dbReference type="Pfam" id="PF20255">
    <property type="entry name" value="DUF6606"/>
    <property type="match status" value="1"/>
</dbReference>
<dbReference type="InterPro" id="IPR022105">
    <property type="entry name" value="DUF3645"/>
</dbReference>
<feature type="region of interest" description="Disordered" evidence="7">
    <location>
        <begin position="2786"/>
        <end position="2809"/>
    </location>
</feature>
<dbReference type="InterPro" id="IPR051346">
    <property type="entry name" value="OTU_Deubiquitinase"/>
</dbReference>
<comment type="catalytic activity">
    <reaction evidence="1">
        <text>Thiol-dependent hydrolysis of ester, thioester, amide, peptide and isopeptide bonds formed by the C-terminal Gly of ubiquitin (a 76-residue protein attached to proteins as an intracellular targeting signal).</text>
        <dbReference type="EC" id="3.4.19.12"/>
    </reaction>
</comment>
<evidence type="ECO:0000256" key="6">
    <source>
        <dbReference type="ARBA" id="ARBA00022807"/>
    </source>
</evidence>
<dbReference type="EC" id="3.4.19.12" evidence="2"/>
<keyword evidence="6" id="KW-0788">Thiol protease</keyword>
<feature type="domain" description="DUF3638" evidence="8">
    <location>
        <begin position="2018"/>
        <end position="2219"/>
    </location>
</feature>
<feature type="domain" description="DUF6606" evidence="10">
    <location>
        <begin position="11"/>
        <end position="275"/>
    </location>
</feature>
<proteinExistence type="predicted"/>
<evidence type="ECO:0000256" key="5">
    <source>
        <dbReference type="ARBA" id="ARBA00022801"/>
    </source>
</evidence>
<dbReference type="Proteomes" id="UP001221142">
    <property type="component" value="Unassembled WGS sequence"/>
</dbReference>
<feature type="compositionally biased region" description="Basic and acidic residues" evidence="7">
    <location>
        <begin position="2786"/>
        <end position="2804"/>
    </location>
</feature>
<dbReference type="InterPro" id="IPR022099">
    <property type="entry name" value="DUF3638"/>
</dbReference>
<evidence type="ECO:0000313" key="12">
    <source>
        <dbReference type="Proteomes" id="UP001221142"/>
    </source>
</evidence>
<dbReference type="PANTHER" id="PTHR13367">
    <property type="entry name" value="UBIQUITIN THIOESTERASE"/>
    <property type="match status" value="1"/>
</dbReference>
<keyword evidence="5" id="KW-0378">Hydrolase</keyword>
<evidence type="ECO:0000259" key="8">
    <source>
        <dbReference type="Pfam" id="PF12340"/>
    </source>
</evidence>
<evidence type="ECO:0000259" key="10">
    <source>
        <dbReference type="Pfam" id="PF20255"/>
    </source>
</evidence>
<evidence type="ECO:0000256" key="2">
    <source>
        <dbReference type="ARBA" id="ARBA00012759"/>
    </source>
</evidence>
<sequence length="3054" mass="344903">MNISTNQLHYLINHIFLPPELPQKDDASLEANSTLCACILEAGASFSNTLASTEERQGWATVMKMLERLDCDQPSTERLAHLMGNMSMGDSLVVHVAAQNAAVILRKKDEGMIIESFEVDPPNSKIMATTGRVVCTYPHAAIGVPNATFDDSSFRRELSSFLANMAVDVLPDSEAFAKKAGTKVSEYRDSASGHYITHLLPAILRGYTGAFSADVCRTKKRVRNEIRWEDAWAPWRRNPLWLVIRIAIQSLLRQTPGSTDNLYKSFMVHLMAQLLSTAAMLDVSRELLFCMRARIARRVTKLSSNLPQIRTLASPAMEEAACALESRWKVIQLEQQASSPWAPATFDLDNDTRLSLRNSRAYLQQRIAQIGDGSAAPRATQPTEVPRLCQTSDFLSLTRSKLHDALHGSDRDVSLALWDFEASVQNHLDEWVDSGRDAEDCEVLATCLNEYDAAANAHYEGHPESQSLRFLTILELWVALDCIALSHHPQLMDFSPEVPLDILEPLLINKARSLERSEYLHQYLRARHDGAISGRSVFTDDVGGHTFAAQYYANSTRLQDLHNRIIADAERSRNAKLIELANAKSDYNALVDEARSMTCNYSKDKWGRLHHKTKSCHKCKKERKAAQMKIQVHEWPLPAGRADAINVIFELNLPTAFRVWRDITATILGDACTVPKSKSPEINTLLHNYSALKVYRTDPRFSQVTLASSVKPFVGSHYKSPKVSVATEEAICTPNGLVFQLYDDRRQCWAPCSFPQVSFIATCTPTLPRSSPYFPLANTIGTTLHTPNSVIASQDQADRSLSLHEHISFGTLRSGGRLQWFNIVRELRTRVLSFHHPEVHTLLAQAALQLGPITSQNSMEWHVELNSLAFGHLLLDEIERLIVDVQGNWSNATTVETAVILLCRWLVSAHMNSELVARGCNLLRDARRVTYGWMRDLVPRLHDLTDDASITDFQARICSIAAICHSTYNVDPIHFEHVFSSDDDVSKFIECSIIIHDTYPFRDANVIEPLRTLLQRDRRLSHSVESFLRTRIRASRTGLDKAIQAAWPGYVLHGPWVFSAGQNACWARTTTAGVAGASPQTVDINLRDGRFLVDGKPLGRLPEEIIVHETYIRLFNKQILDVIPSQLPGMDYATRQSIFGVQIHFCLSPTKELIVQAQRDSIIHELVPHRKLDGDLPAFFVEDYTHWIHFGEESGIIIELRPRETWWNADPDNWRIDCGSWQMNCNTLTMVDVHSPTFIQCFNQVAAVEDRPYVVITIQRNSAEPKLEVELRRYKLSFFVNVNDELESVDLRSMVVDSDQSAGAFFGLSRQLVLRAKDPNASQSTHPSRRIVIVPFGKISARRCGHHVKVNIALSGTDIRYFKYEINTDMGYLRATTLTAGFYKTLLHAYTAHPLVDPLTGRTGTEEALSELVSARSFSFQQLGDDDTNLLTEIASLSPRRVFYPVHLQVMESVTWGNIWPLAQHYAFHPLAESILHFAGSLLVFQPTTSATGQSHKLDERQEHLYSRSASEIGKLWPAEFAHFTNHGEDDVEYLPPDDIKLRSNNLESRATAGRHATETAALVQAWPSRLPTIPDLRQQVESWQHVSADTSSPMDLSYNKGFMESDFLQPIWCHLYTRIVPERTRIRSSKLTFTLASIAYQLPEYRALLPTLLLFASVGSAFRPNKCPSYPGHVYDFGFGLAPAKEDLMGLVQSSAIEFEDSAFADLTENSQETPEQFYSRCHQSYIRALESQTTDVVQDLLSQWPCERPTIPVSSGLLRSSLFRSEVLDHFLHCFRNRLFHEHLGHVESLVKQHNGHFDPPEIARYQLPSISFFSTASFRPPTLCEVLQHKPAAVEFSSSLSVPQLQLRTAGETPRTSTVELRWILKDLVENTQTSSVQLRRLYIDAIESSRKSLESQKNPLAFSAPTRNALGIYHSQCRIAVEDILESIHSAFRFQPYLREAGQFPRIDVRSLLSQLCLAPLHPLWKDKLVALAQSVIRLQRSQRLLRFSTMNMQTDLKRELANHAFEAEAAFWTPEWLLIQIDNNFIVRPIQGAVAKEMMTPSSNDSTISQLNMGEGKTTVIVPLITSLLADGKTLARAIVLKQLAGQMFQTLRNTLSGLLNRRIFYFPFSRDVQPGVTDANKMQSLFELCMRERGVWIAQPEHILSFKLMGMDLMLDAASETDHSTLDESDEILDVRYQLVYTSGRQAPLEDHPDRWITMQGILAHVHGLAPQLASKFPTGVEIQRPGTAAAFHSSIRILSEEAGHYLVRLVGGKILQSNEYRLLPPEVRQDLFHFITEPKPSVPLGQLRETCGNTLWNGILLRRGILAGGILVFALNQKRWRVNYGLDLRRTMLAVPYRAKDVPSLRTDFGHPDVAIVLTCLSYYYGGLTEEQFDLCLELLLKLDNPALEYELWVRNARSDDQIPREVIGINPQDMEQRRNVLTPLFRHNLAVVNFYLRSVVFPKEAKQFPHKLSTSAWDLAERKAHLTTGFSGTNDNQYLLPTSITQRDPLNQLSTAAKVLSYLLQPESKMYRCLHPGCSTQEFMSLLVDQTPEIRVLLDVGAQMLEMQNRELAGYWLSISPCIKAVVYFDSGDNVMVLARDGSSEPLISSPFADRLEDCAVYLDDVHTRGTDLKLPLNTRAALTLGPGVTKDRLVQGAMRLRQLGEGQSVMFFAPPEVDLGIRSISRGSMDIDITSREVVQWVMHQTISTIDHSVSHWADQGVNYKKRRDAWSLFETDASNSMEVLRSTWVEKESRSLREMYDFCDAAAPTHEVFEFPDMAERLGELGCSHILDASKNEEQEREVAHEKERERQVERPPAAQPAAHKLDELVIGLAKTGVFKRNSRVFVSPFSVVPEFDSRARWSARILATQDFVTTVKGRGHPKDYLRPVTWILSTQDCLVLISPWEANELLPIIRNSLRVHLHQYAPRTMASMRSFEDLDFYTIPASRPVPAGRWSPNEIAQLNIFAGQLYLKNFEEYGRLCAMLGLYVNDEISGDGSPIKYESDGFVKPVNRRGAMVEDCLFRQSPLSAVKDLVGWRRKGLNYAPTHMGKILHGGLLEEKDFV</sequence>
<evidence type="ECO:0000256" key="4">
    <source>
        <dbReference type="ARBA" id="ARBA00022786"/>
    </source>
</evidence>
<keyword evidence="12" id="KW-1185">Reference proteome</keyword>